<sequence length="98" mass="11225">MHGNCKCHHHLVTKLLIVLAWTAAIGFWWTDWRVTTIWWMDSEHLFKDVIILSLLAFGSKFCKCCMPGKKMTEDGKMGEGMMCKHGEGCRCGDCGRCR</sequence>
<evidence type="ECO:0000313" key="3">
    <source>
        <dbReference type="Proteomes" id="UP000033859"/>
    </source>
</evidence>
<feature type="transmembrane region" description="Helical" evidence="1">
    <location>
        <begin position="12"/>
        <end position="29"/>
    </location>
</feature>
<dbReference type="Proteomes" id="UP000033859">
    <property type="component" value="Unassembled WGS sequence"/>
</dbReference>
<dbReference type="AlphaFoldDB" id="A0A0G0XPQ2"/>
<reference evidence="2 3" key="1">
    <citation type="journal article" date="2015" name="Nature">
        <title>rRNA introns, odd ribosomes, and small enigmatic genomes across a large radiation of phyla.</title>
        <authorList>
            <person name="Brown C.T."/>
            <person name="Hug L.A."/>
            <person name="Thomas B.C."/>
            <person name="Sharon I."/>
            <person name="Castelle C.J."/>
            <person name="Singh A."/>
            <person name="Wilkins M.J."/>
            <person name="Williams K.H."/>
            <person name="Banfield J.F."/>
        </authorList>
    </citation>
    <scope>NUCLEOTIDE SEQUENCE [LARGE SCALE GENOMIC DNA]</scope>
</reference>
<name>A0A0G0XPQ2_9BACT</name>
<gene>
    <name evidence="2" type="ORF">UU84_C0016G0010</name>
</gene>
<organism evidence="2 3">
    <name type="scientific">Candidatus Yanofskybacteria bacterium GW2011_GWC2_41_9</name>
    <dbReference type="NCBI Taxonomy" id="1619029"/>
    <lineage>
        <taxon>Bacteria</taxon>
        <taxon>Candidatus Yanofskyibacteriota</taxon>
    </lineage>
</organism>
<keyword evidence="1" id="KW-0472">Membrane</keyword>
<evidence type="ECO:0000256" key="1">
    <source>
        <dbReference type="SAM" id="Phobius"/>
    </source>
</evidence>
<dbReference type="EMBL" id="LCCE01000016">
    <property type="protein sequence ID" value="KKS26805.1"/>
    <property type="molecule type" value="Genomic_DNA"/>
</dbReference>
<keyword evidence="1" id="KW-1133">Transmembrane helix</keyword>
<evidence type="ECO:0000313" key="2">
    <source>
        <dbReference type="EMBL" id="KKS26805.1"/>
    </source>
</evidence>
<proteinExistence type="predicted"/>
<feature type="transmembrane region" description="Helical" evidence="1">
    <location>
        <begin position="49"/>
        <end position="66"/>
    </location>
</feature>
<protein>
    <submittedName>
        <fullName evidence="2">Uncharacterized protein</fullName>
    </submittedName>
</protein>
<keyword evidence="1" id="KW-0812">Transmembrane</keyword>
<accession>A0A0G0XPQ2</accession>
<comment type="caution">
    <text evidence="2">The sequence shown here is derived from an EMBL/GenBank/DDBJ whole genome shotgun (WGS) entry which is preliminary data.</text>
</comment>